<name>A0A2P5VXL7_GOSBA</name>
<sequence>MQVEVEQKKLNLEEMMRKFISVAETRFHNTETALKNQQGSIQGLENQIGQLAKMISEKPPGSLPSNTEPNPKEHVKVVTLRSGKVLAESERSHHKKLTEPKERKENSKTM</sequence>
<proteinExistence type="predicted"/>
<feature type="region of interest" description="Disordered" evidence="1">
    <location>
        <begin position="82"/>
        <end position="110"/>
    </location>
</feature>
<evidence type="ECO:0000256" key="1">
    <source>
        <dbReference type="SAM" id="MobiDB-lite"/>
    </source>
</evidence>
<dbReference type="EMBL" id="KZ670284">
    <property type="protein sequence ID" value="PPR83581.1"/>
    <property type="molecule type" value="Genomic_DNA"/>
</dbReference>
<dbReference type="AlphaFoldDB" id="A0A2P5VXL7"/>
<accession>A0A2P5VXL7</accession>
<evidence type="ECO:0000313" key="3">
    <source>
        <dbReference type="Proteomes" id="UP000239757"/>
    </source>
</evidence>
<feature type="compositionally biased region" description="Basic and acidic residues" evidence="1">
    <location>
        <begin position="87"/>
        <end position="110"/>
    </location>
</feature>
<dbReference type="Proteomes" id="UP000239757">
    <property type="component" value="Unassembled WGS sequence"/>
</dbReference>
<dbReference type="OrthoDB" id="1937287at2759"/>
<protein>
    <submittedName>
        <fullName evidence="2">Uncharacterized protein</fullName>
    </submittedName>
</protein>
<reference evidence="2 3" key="1">
    <citation type="submission" date="2015-01" db="EMBL/GenBank/DDBJ databases">
        <title>Genome of allotetraploid Gossypium barbadense reveals genomic plasticity and fiber elongation in cotton evolution.</title>
        <authorList>
            <person name="Chen X."/>
            <person name="Liu X."/>
            <person name="Zhao B."/>
            <person name="Zheng H."/>
            <person name="Hu Y."/>
            <person name="Lu G."/>
            <person name="Yang C."/>
            <person name="Chen J."/>
            <person name="Shan C."/>
            <person name="Zhang L."/>
            <person name="Zhou Y."/>
            <person name="Wang L."/>
            <person name="Guo W."/>
            <person name="Bai Y."/>
            <person name="Ruan J."/>
            <person name="Shangguan X."/>
            <person name="Mao Y."/>
            <person name="Jiang J."/>
            <person name="Zhu Y."/>
            <person name="Lei J."/>
            <person name="Kang H."/>
            <person name="Chen S."/>
            <person name="He X."/>
            <person name="Wang R."/>
            <person name="Wang Y."/>
            <person name="Chen J."/>
            <person name="Wang L."/>
            <person name="Yu S."/>
            <person name="Wang B."/>
            <person name="Wei J."/>
            <person name="Song S."/>
            <person name="Lu X."/>
            <person name="Gao Z."/>
            <person name="Gu W."/>
            <person name="Deng X."/>
            <person name="Ma D."/>
            <person name="Wang S."/>
            <person name="Liang W."/>
            <person name="Fang L."/>
            <person name="Cai C."/>
            <person name="Zhu X."/>
            <person name="Zhou B."/>
            <person name="Zhang Y."/>
            <person name="Chen Z."/>
            <person name="Xu S."/>
            <person name="Zhu R."/>
            <person name="Wang S."/>
            <person name="Zhang T."/>
            <person name="Zhao G."/>
        </authorList>
    </citation>
    <scope>NUCLEOTIDE SEQUENCE [LARGE SCALE GENOMIC DNA]</scope>
    <source>
        <strain evidence="3">cv. Xinhai21</strain>
        <tissue evidence="2">Leaf</tissue>
    </source>
</reference>
<organism evidence="2 3">
    <name type="scientific">Gossypium barbadense</name>
    <name type="common">Sea Island cotton</name>
    <name type="synonym">Hibiscus barbadensis</name>
    <dbReference type="NCBI Taxonomy" id="3634"/>
    <lineage>
        <taxon>Eukaryota</taxon>
        <taxon>Viridiplantae</taxon>
        <taxon>Streptophyta</taxon>
        <taxon>Embryophyta</taxon>
        <taxon>Tracheophyta</taxon>
        <taxon>Spermatophyta</taxon>
        <taxon>Magnoliopsida</taxon>
        <taxon>eudicotyledons</taxon>
        <taxon>Gunneridae</taxon>
        <taxon>Pentapetalae</taxon>
        <taxon>rosids</taxon>
        <taxon>malvids</taxon>
        <taxon>Malvales</taxon>
        <taxon>Malvaceae</taxon>
        <taxon>Malvoideae</taxon>
        <taxon>Gossypium</taxon>
    </lineage>
</organism>
<gene>
    <name evidence="2" type="ORF">GOBAR_AA37133</name>
</gene>
<evidence type="ECO:0000313" key="2">
    <source>
        <dbReference type="EMBL" id="PPR83581.1"/>
    </source>
</evidence>